<dbReference type="AlphaFoldDB" id="A0A1I1ETA6"/>
<dbReference type="Pfam" id="PF06167">
    <property type="entry name" value="Peptidase_M90"/>
    <property type="match status" value="1"/>
</dbReference>
<sequence length="261" mass="30481">MDKLFQAILVVVIVAAFIIYRITHKKKKKIAAFPANWHQLLLDHVEFYAELSTSEQNRFQQRIMIFLSEVYIESVSFKLEDLDKILVASSAVIPVFGFKNWHYSNLSTVILYPDHFNKNLVFENSGEDKIVMGLVGTGRFEHQMILSRRALHGGFKNYNDRLNTGIHEFVHLIDKVDGVTDGVPERLLKQAYTIPWLKMVHEEMEAINRNKSDIRNYGGTNEAEFLATASEYFFENPKRLKRKHPDVYKMLHDCYFPEEHI</sequence>
<keyword evidence="3" id="KW-1185">Reference proteome</keyword>
<proteinExistence type="predicted"/>
<dbReference type="InterPro" id="IPR024079">
    <property type="entry name" value="MetalloPept_cat_dom_sf"/>
</dbReference>
<dbReference type="Gene3D" id="1.10.472.150">
    <property type="entry name" value="Glucose-regulated metallo-peptidase M90, N-terminal domain"/>
    <property type="match status" value="1"/>
</dbReference>
<keyword evidence="1" id="KW-0812">Transmembrane</keyword>
<dbReference type="RefSeq" id="WP_092540284.1">
    <property type="nucleotide sequence ID" value="NZ_FOKV01000001.1"/>
</dbReference>
<protein>
    <recommendedName>
        <fullName evidence="4">Peptidase</fullName>
    </recommendedName>
</protein>
<feature type="transmembrane region" description="Helical" evidence="1">
    <location>
        <begin position="6"/>
        <end position="23"/>
    </location>
</feature>
<dbReference type="InterPro" id="IPR042252">
    <property type="entry name" value="MtfA_N"/>
</dbReference>
<dbReference type="GO" id="GO:0005829">
    <property type="term" value="C:cytosol"/>
    <property type="evidence" value="ECO:0007669"/>
    <property type="project" value="TreeGrafter"/>
</dbReference>
<evidence type="ECO:0000313" key="2">
    <source>
        <dbReference type="EMBL" id="SFB88758.1"/>
    </source>
</evidence>
<evidence type="ECO:0000256" key="1">
    <source>
        <dbReference type="SAM" id="Phobius"/>
    </source>
</evidence>
<reference evidence="3" key="1">
    <citation type="submission" date="2016-10" db="EMBL/GenBank/DDBJ databases">
        <authorList>
            <person name="Varghese N."/>
            <person name="Submissions S."/>
        </authorList>
    </citation>
    <scope>NUCLEOTIDE SEQUENCE [LARGE SCALE GENOMIC DNA]</scope>
    <source>
        <strain evidence="3">DSM 24499</strain>
    </source>
</reference>
<dbReference type="STRING" id="1334022.SAMN04487907_1011048"/>
<dbReference type="SUPFAM" id="SSF55486">
    <property type="entry name" value="Metalloproteases ('zincins'), catalytic domain"/>
    <property type="match status" value="1"/>
</dbReference>
<keyword evidence="1" id="KW-1133">Transmembrane helix</keyword>
<dbReference type="Proteomes" id="UP000199438">
    <property type="component" value="Unassembled WGS sequence"/>
</dbReference>
<gene>
    <name evidence="2" type="ORF">SAMN04487907_1011048</name>
</gene>
<dbReference type="InterPro" id="IPR010384">
    <property type="entry name" value="MtfA_fam"/>
</dbReference>
<evidence type="ECO:0008006" key="4">
    <source>
        <dbReference type="Google" id="ProtNLM"/>
    </source>
</evidence>
<accession>A0A1I1ETA6</accession>
<organism evidence="2 3">
    <name type="scientific">Zunongwangia mangrovi</name>
    <dbReference type="NCBI Taxonomy" id="1334022"/>
    <lineage>
        <taxon>Bacteria</taxon>
        <taxon>Pseudomonadati</taxon>
        <taxon>Bacteroidota</taxon>
        <taxon>Flavobacteriia</taxon>
        <taxon>Flavobacteriales</taxon>
        <taxon>Flavobacteriaceae</taxon>
        <taxon>Zunongwangia</taxon>
    </lineage>
</organism>
<evidence type="ECO:0000313" key="3">
    <source>
        <dbReference type="Proteomes" id="UP000199438"/>
    </source>
</evidence>
<dbReference type="CDD" id="cd20169">
    <property type="entry name" value="Peptidase_M90_mtfA"/>
    <property type="match status" value="1"/>
</dbReference>
<dbReference type="EMBL" id="FOKV01000001">
    <property type="protein sequence ID" value="SFB88758.1"/>
    <property type="molecule type" value="Genomic_DNA"/>
</dbReference>
<name>A0A1I1ETA6_9FLAO</name>
<dbReference type="PANTHER" id="PTHR30164">
    <property type="entry name" value="MTFA PEPTIDASE"/>
    <property type="match status" value="1"/>
</dbReference>
<dbReference type="OrthoDB" id="9786424at2"/>
<dbReference type="PANTHER" id="PTHR30164:SF2">
    <property type="entry name" value="PROTEIN MTFA"/>
    <property type="match status" value="1"/>
</dbReference>
<dbReference type="GO" id="GO:0008237">
    <property type="term" value="F:metallopeptidase activity"/>
    <property type="evidence" value="ECO:0007669"/>
    <property type="project" value="InterPro"/>
</dbReference>
<dbReference type="GO" id="GO:0004177">
    <property type="term" value="F:aminopeptidase activity"/>
    <property type="evidence" value="ECO:0007669"/>
    <property type="project" value="TreeGrafter"/>
</dbReference>
<keyword evidence="1" id="KW-0472">Membrane</keyword>
<dbReference type="Gene3D" id="3.40.390.10">
    <property type="entry name" value="Collagenase (Catalytic Domain)"/>
    <property type="match status" value="1"/>
</dbReference>